<feature type="transmembrane region" description="Helical" evidence="9">
    <location>
        <begin position="67"/>
        <end position="89"/>
    </location>
</feature>
<comment type="caution">
    <text evidence="12">The sequence shown here is derived from an EMBL/GenBank/DDBJ whole genome shotgun (WGS) entry which is preliminary data.</text>
</comment>
<evidence type="ECO:0000256" key="7">
    <source>
        <dbReference type="ARBA" id="ARBA00023115"/>
    </source>
</evidence>
<organism evidence="12 13">
    <name type="scientific">Leptospira kirschneri str. H1</name>
    <dbReference type="NCBI Taxonomy" id="1049966"/>
    <lineage>
        <taxon>Bacteria</taxon>
        <taxon>Pseudomonadati</taxon>
        <taxon>Spirochaetota</taxon>
        <taxon>Spirochaetia</taxon>
        <taxon>Leptospirales</taxon>
        <taxon>Leptospiraceae</taxon>
        <taxon>Leptospira</taxon>
    </lineage>
</organism>
<gene>
    <name evidence="9" type="primary">speE</name>
    <name evidence="12" type="ORF">LEP1GSC081_2655</name>
</gene>
<dbReference type="NCBIfam" id="NF002956">
    <property type="entry name" value="PRK03612.1"/>
    <property type="match status" value="1"/>
</dbReference>
<dbReference type="InterPro" id="IPR030373">
    <property type="entry name" value="PABS_CS"/>
</dbReference>
<evidence type="ECO:0000259" key="11">
    <source>
        <dbReference type="PROSITE" id="PS51006"/>
    </source>
</evidence>
<dbReference type="Gene3D" id="3.40.50.150">
    <property type="entry name" value="Vaccinia Virus protein VP39"/>
    <property type="match status" value="1"/>
</dbReference>
<dbReference type="PANTHER" id="PTHR43317:SF1">
    <property type="entry name" value="THERMOSPERMINE SYNTHASE ACAULIS5"/>
    <property type="match status" value="1"/>
</dbReference>
<feature type="binding site" evidence="9">
    <location>
        <position position="234"/>
    </location>
    <ligand>
        <name>S-methyl-5'-thioadenosine</name>
        <dbReference type="ChEBI" id="CHEBI:17509"/>
    </ligand>
</feature>
<dbReference type="PROSITE" id="PS01330">
    <property type="entry name" value="PABS_1"/>
    <property type="match status" value="1"/>
</dbReference>
<dbReference type="Proteomes" id="UP000006253">
    <property type="component" value="Unassembled WGS sequence"/>
</dbReference>
<feature type="transmembrane region" description="Helical" evidence="9">
    <location>
        <begin position="130"/>
        <end position="153"/>
    </location>
</feature>
<dbReference type="EMBL" id="AHMY02000022">
    <property type="protein sequence ID" value="EKO16798.1"/>
    <property type="molecule type" value="Genomic_DNA"/>
</dbReference>
<dbReference type="UniPathway" id="UPA00248">
    <property type="reaction ID" value="UER00314"/>
</dbReference>
<comment type="subcellular location">
    <subcellularLocation>
        <location evidence="9">Cell membrane</location>
        <topology evidence="9">Multi-pass membrane protein</topology>
    </subcellularLocation>
</comment>
<evidence type="ECO:0000256" key="3">
    <source>
        <dbReference type="ARBA" id="ARBA00022679"/>
    </source>
</evidence>
<evidence type="ECO:0000256" key="2">
    <source>
        <dbReference type="ARBA" id="ARBA00022475"/>
    </source>
</evidence>
<feature type="transmembrane region" description="Helical" evidence="9">
    <location>
        <begin position="7"/>
        <end position="31"/>
    </location>
</feature>
<comment type="function">
    <text evidence="9">Catalyzes the irreversible transfer of a propylamine group from the amino donor S-adenosylmethioninamine (decarboxy-AdoMet) to putrescine (1,4-diaminobutane) to yield spermidine.</text>
</comment>
<evidence type="ECO:0000256" key="10">
    <source>
        <dbReference type="PROSITE-ProRule" id="PRU00354"/>
    </source>
</evidence>
<reference evidence="12 13" key="1">
    <citation type="submission" date="2012-10" db="EMBL/GenBank/DDBJ databases">
        <authorList>
            <person name="Harkins D.M."/>
            <person name="Durkin A.S."/>
            <person name="Brinkac L.M."/>
            <person name="Selengut J.D."/>
            <person name="Sanka R."/>
            <person name="DePew J."/>
            <person name="Purushe J."/>
            <person name="Peacock S.J."/>
            <person name="Thaipadungpanit J."/>
            <person name="Wuthiekanun V.W."/>
            <person name="Day N.P."/>
            <person name="Vinetz J.M."/>
            <person name="Sutton G.G."/>
            <person name="Nelson W.C."/>
            <person name="Fouts D.E."/>
        </authorList>
    </citation>
    <scope>NUCLEOTIDE SEQUENCE [LARGE SCALE GENOMIC DNA]</scope>
    <source>
        <strain evidence="12 13">H1</strain>
    </source>
</reference>
<comment type="subunit">
    <text evidence="9">Homodimer or homotetramer.</text>
</comment>
<dbReference type="HAMAP" id="MF_00198">
    <property type="entry name" value="Spermidine_synth"/>
    <property type="match status" value="1"/>
</dbReference>
<dbReference type="EC" id="2.5.1.16" evidence="9"/>
<feature type="domain" description="PABS" evidence="11">
    <location>
        <begin position="200"/>
        <end position="439"/>
    </location>
</feature>
<comment type="pathway">
    <text evidence="9">Amine and polyamine biosynthesis; spermidine biosynthesis; spermidine from putrescine: step 1/1.</text>
</comment>
<accession>A0A0E2B668</accession>
<comment type="similarity">
    <text evidence="1 9">Belongs to the spermidine/spermine synthase family.</text>
</comment>
<dbReference type="GO" id="GO:0005886">
    <property type="term" value="C:plasma membrane"/>
    <property type="evidence" value="ECO:0007669"/>
    <property type="project" value="UniProtKB-SubCell"/>
</dbReference>
<proteinExistence type="inferred from homology"/>
<dbReference type="GO" id="GO:0004766">
    <property type="term" value="F:spermidine synthase activity"/>
    <property type="evidence" value="ECO:0007669"/>
    <property type="project" value="UniProtKB-UniRule"/>
</dbReference>
<name>A0A0E2B668_9LEPT</name>
<feature type="binding site" evidence="9">
    <location>
        <position position="288"/>
    </location>
    <ligand>
        <name>spermidine</name>
        <dbReference type="ChEBI" id="CHEBI:57834"/>
    </ligand>
</feature>
<feature type="transmembrane region" description="Helical" evidence="9">
    <location>
        <begin position="95"/>
        <end position="118"/>
    </location>
</feature>
<dbReference type="InterPro" id="IPR001045">
    <property type="entry name" value="Spermi_synthase"/>
</dbReference>
<dbReference type="PROSITE" id="PS51006">
    <property type="entry name" value="PABS_2"/>
    <property type="match status" value="1"/>
</dbReference>
<dbReference type="PANTHER" id="PTHR43317">
    <property type="entry name" value="THERMOSPERMINE SYNTHASE ACAULIS5"/>
    <property type="match status" value="1"/>
</dbReference>
<dbReference type="RefSeq" id="WP_004764749.1">
    <property type="nucleotide sequence ID" value="NZ_AHMY02000022.1"/>
</dbReference>
<keyword evidence="5 9" id="KW-1133">Transmembrane helix</keyword>
<evidence type="ECO:0000256" key="6">
    <source>
        <dbReference type="ARBA" id="ARBA00023066"/>
    </source>
</evidence>
<evidence type="ECO:0000256" key="9">
    <source>
        <dbReference type="HAMAP-Rule" id="MF_00198"/>
    </source>
</evidence>
<keyword evidence="6 9" id="KW-0745">Spermidine biosynthesis</keyword>
<dbReference type="Pfam" id="PF01564">
    <property type="entry name" value="Spermine_synth"/>
    <property type="match status" value="1"/>
</dbReference>
<feature type="binding site" evidence="9">
    <location>
        <position position="264"/>
    </location>
    <ligand>
        <name>spermidine</name>
        <dbReference type="ChEBI" id="CHEBI:57834"/>
    </ligand>
</feature>
<feature type="binding site" evidence="9">
    <location>
        <position position="308"/>
    </location>
    <ligand>
        <name>S-methyl-5'-thioadenosine</name>
        <dbReference type="ChEBI" id="CHEBI:17509"/>
    </ligand>
</feature>
<evidence type="ECO:0000256" key="5">
    <source>
        <dbReference type="ARBA" id="ARBA00022989"/>
    </source>
</evidence>
<sequence length="498" mass="56691">MQTALYISVLIISSCGLVYELLAGTIASYLLGETVTQFSLIIGTYLFSMGVGSWLSKYLEKDLIPKFLEIELAIGLVGGFSSTILYLSFGQIRYFQIPLFLLVVLIGILVGLEIPVLLRILKKELQFKELVSRVLSLDYVGALLASILFPIFFAPKLGLIRTGFIFGILNVAVALWGTWALPLRHSKTILLRAQSVVALTLLILGFSYSDLITYYSEESLYTDEIILSKQTQYQRIIVTRWKNEIRLFLNGHLQFSSRDEYRYHETLVHPALLAHPAPKKVLVLGGGDGLAVREILKHKNVESVILVDLDSAVTNLFTEHGILKELNEESLKNPKVTVINTDAFVWLEESDQTFDVVLIDFPDPSNFSLGKLYTTAFFHTLKRRMNETSVLEIQSTSPLFARSSYWCIERTIASLGFRTLPLHVYVPSFGEWGFVLAGQKPIQFKKEFPENLKYLNIQELKSIQIFPQDMSRIPVEINRLDNQALVRYYDREWNRILD</sequence>
<comment type="catalytic activity">
    <reaction evidence="9">
        <text>S-adenosyl 3-(methylsulfanyl)propylamine + putrescine = S-methyl-5'-thioadenosine + spermidine + H(+)</text>
        <dbReference type="Rhea" id="RHEA:12721"/>
        <dbReference type="ChEBI" id="CHEBI:15378"/>
        <dbReference type="ChEBI" id="CHEBI:17509"/>
        <dbReference type="ChEBI" id="CHEBI:57443"/>
        <dbReference type="ChEBI" id="CHEBI:57834"/>
        <dbReference type="ChEBI" id="CHEBI:326268"/>
        <dbReference type="EC" id="2.5.1.16"/>
    </reaction>
</comment>
<feature type="transmembrane region" description="Helical" evidence="9">
    <location>
        <begin position="189"/>
        <end position="208"/>
    </location>
</feature>
<evidence type="ECO:0000313" key="12">
    <source>
        <dbReference type="EMBL" id="EKO16798.1"/>
    </source>
</evidence>
<dbReference type="GO" id="GO:0010487">
    <property type="term" value="F:thermospermine synthase activity"/>
    <property type="evidence" value="ECO:0007669"/>
    <property type="project" value="UniProtKB-ARBA"/>
</dbReference>
<feature type="binding site" evidence="9">
    <location>
        <begin position="342"/>
        <end position="343"/>
    </location>
    <ligand>
        <name>S-methyl-5'-thioadenosine</name>
        <dbReference type="ChEBI" id="CHEBI:17509"/>
    </ligand>
</feature>
<evidence type="ECO:0000256" key="4">
    <source>
        <dbReference type="ARBA" id="ARBA00022692"/>
    </source>
</evidence>
<dbReference type="SUPFAM" id="SSF53335">
    <property type="entry name" value="S-adenosyl-L-methionine-dependent methyltransferases"/>
    <property type="match status" value="1"/>
</dbReference>
<feature type="transmembrane region" description="Helical" evidence="9">
    <location>
        <begin position="37"/>
        <end position="55"/>
    </location>
</feature>
<feature type="active site" description="Proton acceptor" evidence="9 10">
    <location>
        <position position="360"/>
    </location>
</feature>
<dbReference type="CDD" id="cd02440">
    <property type="entry name" value="AdoMet_MTases"/>
    <property type="match status" value="1"/>
</dbReference>
<dbReference type="AlphaFoldDB" id="A0A0E2B668"/>
<evidence type="ECO:0000313" key="13">
    <source>
        <dbReference type="Proteomes" id="UP000006253"/>
    </source>
</evidence>
<evidence type="ECO:0000256" key="8">
    <source>
        <dbReference type="ARBA" id="ARBA00023136"/>
    </source>
</evidence>
<dbReference type="GO" id="GO:0008295">
    <property type="term" value="P:spermidine biosynthetic process"/>
    <property type="evidence" value="ECO:0007669"/>
    <property type="project" value="UniProtKB-UniRule"/>
</dbReference>
<keyword evidence="4 9" id="KW-0812">Transmembrane</keyword>
<feature type="transmembrane region" description="Helical" evidence="9">
    <location>
        <begin position="159"/>
        <end position="177"/>
    </location>
</feature>
<keyword evidence="7 9" id="KW-0620">Polyamine biosynthesis</keyword>
<dbReference type="InterPro" id="IPR030374">
    <property type="entry name" value="PABS"/>
</dbReference>
<keyword evidence="2 9" id="KW-1003">Cell membrane</keyword>
<dbReference type="FunFam" id="3.40.50.150:FF:000088">
    <property type="entry name" value="Polyamine aminopropyltransferase"/>
    <property type="match status" value="1"/>
</dbReference>
<dbReference type="InterPro" id="IPR029063">
    <property type="entry name" value="SAM-dependent_MTases_sf"/>
</dbReference>
<keyword evidence="8 9" id="KW-0472">Membrane</keyword>
<protein>
    <recommendedName>
        <fullName evidence="9">Polyamine aminopropyltransferase</fullName>
    </recommendedName>
    <alternativeName>
        <fullName evidence="9">Putrescine aminopropyltransferase</fullName>
        <shortName evidence="9">PAPT</shortName>
    </alternativeName>
    <alternativeName>
        <fullName evidence="9">Spermidine synthase</fullName>
        <shortName evidence="9">SPDS</shortName>
        <shortName evidence="9">SPDSY</shortName>
        <ecNumber evidence="9">2.5.1.16</ecNumber>
    </alternativeName>
</protein>
<evidence type="ECO:0000256" key="1">
    <source>
        <dbReference type="ARBA" id="ARBA00007867"/>
    </source>
</evidence>
<keyword evidence="3 9" id="KW-0808">Transferase</keyword>
<comment type="caution">
    <text evidence="9">Lacks conserved residue(s) required for the propagation of feature annotation.</text>
</comment>